<dbReference type="Pfam" id="PF02843">
    <property type="entry name" value="GARS_C"/>
    <property type="match status" value="1"/>
</dbReference>
<dbReference type="InterPro" id="IPR013815">
    <property type="entry name" value="ATP_grasp_subdomain_1"/>
</dbReference>
<evidence type="ECO:0000256" key="9">
    <source>
        <dbReference type="ARBA" id="ARBA00038345"/>
    </source>
</evidence>
<evidence type="ECO:0000256" key="12">
    <source>
        <dbReference type="HAMAP-Rule" id="MF_00138"/>
    </source>
</evidence>
<dbReference type="SUPFAM" id="SSF52440">
    <property type="entry name" value="PreATP-grasp domain"/>
    <property type="match status" value="1"/>
</dbReference>
<dbReference type="GO" id="GO:0005524">
    <property type="term" value="F:ATP binding"/>
    <property type="evidence" value="ECO:0007669"/>
    <property type="project" value="UniProtKB-UniRule"/>
</dbReference>
<keyword evidence="8 13" id="KW-0067">ATP-binding</keyword>
<dbReference type="SUPFAM" id="SSF56059">
    <property type="entry name" value="Glutathione synthetase ATP-binding domain-like"/>
    <property type="match status" value="1"/>
</dbReference>
<dbReference type="InterPro" id="IPR020560">
    <property type="entry name" value="PRibGlycinamide_synth_C-dom"/>
</dbReference>
<comment type="catalytic activity">
    <reaction evidence="12">
        <text>5-phospho-beta-D-ribosylamine + glycine + ATP = N(1)-(5-phospho-beta-D-ribosyl)glycinamide + ADP + phosphate + H(+)</text>
        <dbReference type="Rhea" id="RHEA:17453"/>
        <dbReference type="ChEBI" id="CHEBI:15378"/>
        <dbReference type="ChEBI" id="CHEBI:30616"/>
        <dbReference type="ChEBI" id="CHEBI:43474"/>
        <dbReference type="ChEBI" id="CHEBI:57305"/>
        <dbReference type="ChEBI" id="CHEBI:58681"/>
        <dbReference type="ChEBI" id="CHEBI:143788"/>
        <dbReference type="ChEBI" id="CHEBI:456216"/>
        <dbReference type="EC" id="6.3.4.13"/>
    </reaction>
</comment>
<comment type="cofactor">
    <cofactor evidence="1">
        <name>Mn(2+)</name>
        <dbReference type="ChEBI" id="CHEBI:29035"/>
    </cofactor>
</comment>
<evidence type="ECO:0000256" key="5">
    <source>
        <dbReference type="ARBA" id="ARBA00022598"/>
    </source>
</evidence>
<organism evidence="15 16">
    <name type="scientific">Helicobacter enhydrae</name>
    <dbReference type="NCBI Taxonomy" id="222136"/>
    <lineage>
        <taxon>Bacteria</taxon>
        <taxon>Pseudomonadati</taxon>
        <taxon>Campylobacterota</taxon>
        <taxon>Epsilonproteobacteria</taxon>
        <taxon>Campylobacterales</taxon>
        <taxon>Helicobacteraceae</taxon>
        <taxon>Helicobacter</taxon>
    </lineage>
</organism>
<dbReference type="OrthoDB" id="9807240at2"/>
<dbReference type="Gene3D" id="3.30.470.20">
    <property type="entry name" value="ATP-grasp fold, B domain"/>
    <property type="match status" value="1"/>
</dbReference>
<dbReference type="HAMAP" id="MF_00138">
    <property type="entry name" value="GARS"/>
    <property type="match status" value="1"/>
</dbReference>
<dbReference type="Pfam" id="PF01071">
    <property type="entry name" value="GARS_A"/>
    <property type="match status" value="1"/>
</dbReference>
<evidence type="ECO:0000256" key="13">
    <source>
        <dbReference type="PROSITE-ProRule" id="PRU00409"/>
    </source>
</evidence>
<dbReference type="Gene3D" id="3.40.50.20">
    <property type="match status" value="1"/>
</dbReference>
<dbReference type="STRING" id="222136.BBW65_04170"/>
<protein>
    <recommendedName>
        <fullName evidence="4 12">Phosphoribosylamine--glycine ligase</fullName>
        <ecNumber evidence="4 12">6.3.4.13</ecNumber>
    </recommendedName>
    <alternativeName>
        <fullName evidence="12">GARS</fullName>
    </alternativeName>
    <alternativeName>
        <fullName evidence="10 12">Glycinamide ribonucleotide synthetase</fullName>
    </alternativeName>
    <alternativeName>
        <fullName evidence="11 12">Phosphoribosylglycinamide synthetase</fullName>
    </alternativeName>
</protein>
<evidence type="ECO:0000313" key="15">
    <source>
        <dbReference type="EMBL" id="ANV98047.1"/>
    </source>
</evidence>
<dbReference type="InterPro" id="IPR000115">
    <property type="entry name" value="PRibGlycinamide_synth"/>
</dbReference>
<evidence type="ECO:0000313" key="16">
    <source>
        <dbReference type="Proteomes" id="UP000092884"/>
    </source>
</evidence>
<dbReference type="PANTHER" id="PTHR43472">
    <property type="entry name" value="PHOSPHORIBOSYLAMINE--GLYCINE LIGASE"/>
    <property type="match status" value="1"/>
</dbReference>
<dbReference type="RefSeq" id="WP_066340151.1">
    <property type="nucleotide sequence ID" value="NZ_CP016503.1"/>
</dbReference>
<evidence type="ECO:0000256" key="10">
    <source>
        <dbReference type="ARBA" id="ARBA00042242"/>
    </source>
</evidence>
<dbReference type="EC" id="6.3.4.13" evidence="4 12"/>
<name>A0A1B1U5H7_9HELI</name>
<gene>
    <name evidence="12" type="primary">purD</name>
    <name evidence="15" type="ORF">BBW65_04170</name>
</gene>
<dbReference type="SMART" id="SM01209">
    <property type="entry name" value="GARS_A"/>
    <property type="match status" value="1"/>
</dbReference>
<dbReference type="AlphaFoldDB" id="A0A1B1U5H7"/>
<dbReference type="UniPathway" id="UPA00074">
    <property type="reaction ID" value="UER00125"/>
</dbReference>
<dbReference type="SUPFAM" id="SSF51246">
    <property type="entry name" value="Rudiment single hybrid motif"/>
    <property type="match status" value="1"/>
</dbReference>
<dbReference type="EMBL" id="CP016503">
    <property type="protein sequence ID" value="ANV98047.1"/>
    <property type="molecule type" value="Genomic_DNA"/>
</dbReference>
<evidence type="ECO:0000256" key="3">
    <source>
        <dbReference type="ARBA" id="ARBA00005174"/>
    </source>
</evidence>
<dbReference type="PROSITE" id="PS00184">
    <property type="entry name" value="GARS"/>
    <property type="match status" value="1"/>
</dbReference>
<evidence type="ECO:0000256" key="2">
    <source>
        <dbReference type="ARBA" id="ARBA00001946"/>
    </source>
</evidence>
<dbReference type="InterPro" id="IPR016185">
    <property type="entry name" value="PreATP-grasp_dom_sf"/>
</dbReference>
<dbReference type="PANTHER" id="PTHR43472:SF1">
    <property type="entry name" value="PHOSPHORIBOSYLAMINE--GLYCINE LIGASE, CHLOROPLASTIC"/>
    <property type="match status" value="1"/>
</dbReference>
<evidence type="ECO:0000256" key="1">
    <source>
        <dbReference type="ARBA" id="ARBA00001936"/>
    </source>
</evidence>
<dbReference type="InterPro" id="IPR011054">
    <property type="entry name" value="Rudment_hybrid_motif"/>
</dbReference>
<comment type="pathway">
    <text evidence="3 12">Purine metabolism; IMP biosynthesis via de novo pathway; N(1)-(5-phospho-D-ribosyl)glycinamide from 5-phospho-alpha-D-ribose 1-diphosphate: step 2/2.</text>
</comment>
<evidence type="ECO:0000256" key="8">
    <source>
        <dbReference type="ARBA" id="ARBA00022840"/>
    </source>
</evidence>
<evidence type="ECO:0000256" key="11">
    <source>
        <dbReference type="ARBA" id="ARBA00042864"/>
    </source>
</evidence>
<dbReference type="GO" id="GO:0046872">
    <property type="term" value="F:metal ion binding"/>
    <property type="evidence" value="ECO:0007669"/>
    <property type="project" value="InterPro"/>
</dbReference>
<evidence type="ECO:0000256" key="7">
    <source>
        <dbReference type="ARBA" id="ARBA00022755"/>
    </source>
</evidence>
<dbReference type="NCBIfam" id="TIGR00877">
    <property type="entry name" value="purD"/>
    <property type="match status" value="1"/>
</dbReference>
<dbReference type="GO" id="GO:0006189">
    <property type="term" value="P:'de novo' IMP biosynthetic process"/>
    <property type="evidence" value="ECO:0007669"/>
    <property type="project" value="UniProtKB-UniRule"/>
</dbReference>
<reference evidence="16" key="1">
    <citation type="submission" date="2016-07" db="EMBL/GenBank/DDBJ databases">
        <authorList>
            <person name="Florea S."/>
            <person name="Webb J.S."/>
            <person name="Jaromczyk J."/>
            <person name="Schardl C.L."/>
        </authorList>
    </citation>
    <scope>NUCLEOTIDE SEQUENCE [LARGE SCALE GENOMIC DNA]</scope>
    <source>
        <strain evidence="16">MIT 01-6242</strain>
    </source>
</reference>
<dbReference type="Pfam" id="PF02844">
    <property type="entry name" value="GARS_N"/>
    <property type="match status" value="1"/>
</dbReference>
<dbReference type="InterPro" id="IPR020561">
    <property type="entry name" value="PRibGlycinamid_synth_ATP-grasp"/>
</dbReference>
<comment type="similarity">
    <text evidence="9 12">Belongs to the GARS family.</text>
</comment>
<dbReference type="GO" id="GO:0009113">
    <property type="term" value="P:purine nucleobase biosynthetic process"/>
    <property type="evidence" value="ECO:0007669"/>
    <property type="project" value="InterPro"/>
</dbReference>
<dbReference type="InterPro" id="IPR020562">
    <property type="entry name" value="PRibGlycinamide_synth_N"/>
</dbReference>
<sequence>MKVAIIGSGGREHSILKAIKNNPNISTLFAIPGNAGMSQEAICLKADITNHTEVLQCIQSEGIDFVIVSPDNPLVEGMVDVLESNGIACFGPRANAAIVEGSKIFAKEFMHRHSIPTAPYWVFDCPTKAKEFLSTTSFPKVIKADGLALGKGVIIAKNLTQGHQAIEDLMENAVFGESGKRIVIEEFLEGKEATILAFTDGKTIVPMVSSMDYKKALDGDEGLNTGGMGCIAPNPYYTEAIQAECMQNIFLPTLKGLNQEGRRFKGCLYFGLMLTTNGVKVIEYNCRFGDPETQTILPLLESDLFEIMLSIHNETLKQEQVRFKPLSSCCVVVASEGYPQKFQTNHLISYSDMPNLFFAGVKQTDEGLVNSGGRVLSLTCTAPTLQIAREQVYKQLKSIRFANAYYRKDIGKL</sequence>
<dbReference type="InterPro" id="IPR011761">
    <property type="entry name" value="ATP-grasp"/>
</dbReference>
<keyword evidence="6 13" id="KW-0547">Nucleotide-binding</keyword>
<evidence type="ECO:0000256" key="6">
    <source>
        <dbReference type="ARBA" id="ARBA00022741"/>
    </source>
</evidence>
<evidence type="ECO:0000256" key="4">
    <source>
        <dbReference type="ARBA" id="ARBA00013255"/>
    </source>
</evidence>
<dbReference type="KEGG" id="het:BBW65_04170"/>
<dbReference type="GO" id="GO:0004637">
    <property type="term" value="F:phosphoribosylamine-glycine ligase activity"/>
    <property type="evidence" value="ECO:0007669"/>
    <property type="project" value="UniProtKB-UniRule"/>
</dbReference>
<dbReference type="InterPro" id="IPR020559">
    <property type="entry name" value="PRibGlycinamide_synth_CS"/>
</dbReference>
<dbReference type="Proteomes" id="UP000092884">
    <property type="component" value="Chromosome"/>
</dbReference>
<feature type="domain" description="ATP-grasp" evidence="14">
    <location>
        <begin position="107"/>
        <end position="313"/>
    </location>
</feature>
<accession>A0A1B1U5H7</accession>
<keyword evidence="7 12" id="KW-0658">Purine biosynthesis</keyword>
<dbReference type="InterPro" id="IPR037123">
    <property type="entry name" value="PRibGlycinamide_synth_C_sf"/>
</dbReference>
<proteinExistence type="inferred from homology"/>
<comment type="cofactor">
    <cofactor evidence="2">
        <name>Mg(2+)</name>
        <dbReference type="ChEBI" id="CHEBI:18420"/>
    </cofactor>
</comment>
<dbReference type="SMART" id="SM01210">
    <property type="entry name" value="GARS_C"/>
    <property type="match status" value="1"/>
</dbReference>
<keyword evidence="5 12" id="KW-0436">Ligase</keyword>
<dbReference type="PROSITE" id="PS50975">
    <property type="entry name" value="ATP_GRASP"/>
    <property type="match status" value="1"/>
</dbReference>
<evidence type="ECO:0000259" key="14">
    <source>
        <dbReference type="PROSITE" id="PS50975"/>
    </source>
</evidence>
<dbReference type="Gene3D" id="3.90.600.10">
    <property type="entry name" value="Phosphoribosylglycinamide synthetase, C-terminal domain"/>
    <property type="match status" value="1"/>
</dbReference>
<keyword evidence="16" id="KW-1185">Reference proteome</keyword>
<dbReference type="Gene3D" id="3.30.1490.20">
    <property type="entry name" value="ATP-grasp fold, A domain"/>
    <property type="match status" value="1"/>
</dbReference>